<sequence length="444" mass="51112">MIRMSYINQASFCGNYSSFDDQYPNNCTFNNSSNFKNYDYFYEGNTCNGYQNTPHNYCIPTQDDPDYYSNQQSPINLGYQNTNDVCYGTSSTPSSNSSSSFISQGTPDYNSFTSNNSDNTSLNNYCEYPVYQDCSNDPPISDISNNSNINNYECCDSIGPSISNISDYQNYQDSGDNFNCTQNSQLPIQTGNEYPVESYQSPLYQNTSGYSQMQNFSQINTYCQNQIVPFQETLQNCPEESCQNITSNQDVIEDINMMRMVDYPSHIQKPLTVEISNFILSNINSIFLNFTIRLLSNPKYQTICFWSRISWEFIIADPLAFTKVFADEYNLNRKYMTFSHVSKAYKIVEASTIYGQHIITRVKSKRNTWRFFPDHNKMGFPSLRNAGGSTLAGTILNAEEMKFLTKLRKKLSKIPCNEGTLNTMMNNDYPPNCEYYETPRIRRY</sequence>
<comment type="subcellular location">
    <subcellularLocation>
        <location evidence="2">Nucleus</location>
    </subcellularLocation>
</comment>
<dbReference type="GO" id="GO:0043565">
    <property type="term" value="F:sequence-specific DNA binding"/>
    <property type="evidence" value="ECO:0007669"/>
    <property type="project" value="InterPro"/>
</dbReference>
<evidence type="ECO:0000313" key="5">
    <source>
        <dbReference type="Proteomes" id="UP000035682"/>
    </source>
</evidence>
<dbReference type="InterPro" id="IPR036388">
    <property type="entry name" value="WH-like_DNA-bd_sf"/>
</dbReference>
<keyword evidence="2 4" id="KW-0238">DNA-binding</keyword>
<dbReference type="InterPro" id="IPR036390">
    <property type="entry name" value="WH_DNA-bd_sf"/>
</dbReference>
<name>A0A090KX62_STRRB</name>
<dbReference type="SUPFAM" id="SSF46785">
    <property type="entry name" value="Winged helix' DNA-binding domain"/>
    <property type="match status" value="1"/>
</dbReference>
<dbReference type="GeneID" id="36385272"/>
<evidence type="ECO:0000313" key="7">
    <source>
        <dbReference type="WormBase" id="SRAE_X000220100"/>
    </source>
</evidence>
<dbReference type="GO" id="GO:0005634">
    <property type="term" value="C:nucleus"/>
    <property type="evidence" value="ECO:0007669"/>
    <property type="project" value="UniProtKB-SubCell"/>
</dbReference>
<keyword evidence="5" id="KW-1185">Reference proteome</keyword>
<dbReference type="WBParaSite" id="SRAE_X000220100.1">
    <property type="protein sequence ID" value="SRAE_X000220100.1"/>
    <property type="gene ID" value="WBGene00267778"/>
</dbReference>
<organism evidence="4">
    <name type="scientific">Strongyloides ratti</name>
    <name type="common">Parasitic roundworm</name>
    <dbReference type="NCBI Taxonomy" id="34506"/>
    <lineage>
        <taxon>Eukaryota</taxon>
        <taxon>Metazoa</taxon>
        <taxon>Ecdysozoa</taxon>
        <taxon>Nematoda</taxon>
        <taxon>Chromadorea</taxon>
        <taxon>Rhabditida</taxon>
        <taxon>Tylenchina</taxon>
        <taxon>Panagrolaimomorpha</taxon>
        <taxon>Strongyloidoidea</taxon>
        <taxon>Strongyloididae</taxon>
        <taxon>Strongyloides</taxon>
    </lineage>
</organism>
<dbReference type="Pfam" id="PF00178">
    <property type="entry name" value="Ets"/>
    <property type="match status" value="1"/>
</dbReference>
<dbReference type="AlphaFoldDB" id="A0A090KX62"/>
<dbReference type="CTD" id="36385272"/>
<dbReference type="Gene3D" id="1.10.10.10">
    <property type="entry name" value="Winged helix-like DNA-binding domain superfamily/Winged helix DNA-binding domain"/>
    <property type="match status" value="1"/>
</dbReference>
<accession>A0A090KX62</accession>
<dbReference type="RefSeq" id="XP_024499671.1">
    <property type="nucleotide sequence ID" value="XM_024645074.1"/>
</dbReference>
<feature type="domain" description="ETS" evidence="3">
    <location>
        <begin position="285"/>
        <end position="372"/>
    </location>
</feature>
<evidence type="ECO:0000313" key="6">
    <source>
        <dbReference type="WBParaSite" id="SRAE_X000220100.1"/>
    </source>
</evidence>
<gene>
    <name evidence="4 6 7" type="ORF">SRAE_X000220100</name>
</gene>
<dbReference type="EMBL" id="LN609399">
    <property type="protein sequence ID" value="CEF60462.1"/>
    <property type="molecule type" value="Genomic_DNA"/>
</dbReference>
<evidence type="ECO:0000256" key="1">
    <source>
        <dbReference type="ARBA" id="ARBA00005562"/>
    </source>
</evidence>
<evidence type="ECO:0000256" key="2">
    <source>
        <dbReference type="RuleBase" id="RU004019"/>
    </source>
</evidence>
<dbReference type="PROSITE" id="PS50061">
    <property type="entry name" value="ETS_DOMAIN_3"/>
    <property type="match status" value="1"/>
</dbReference>
<reference evidence="4" key="1">
    <citation type="submission" date="2014-09" db="EMBL/GenBank/DDBJ databases">
        <authorList>
            <person name="Aslett A.Martin."/>
        </authorList>
    </citation>
    <scope>NUCLEOTIDE SEQUENCE</scope>
    <source>
        <strain evidence="4">ED321 Heterogonic</strain>
    </source>
</reference>
<keyword evidence="2" id="KW-0539">Nucleus</keyword>
<dbReference type="GO" id="GO:0003700">
    <property type="term" value="F:DNA-binding transcription factor activity"/>
    <property type="evidence" value="ECO:0007669"/>
    <property type="project" value="InterPro"/>
</dbReference>
<dbReference type="InterPro" id="IPR000418">
    <property type="entry name" value="Ets_dom"/>
</dbReference>
<protein>
    <submittedName>
        <fullName evidence="4 6">Ets domain and Winged helix-turn-helix DNA-binding domain-containing protein</fullName>
    </submittedName>
</protein>
<dbReference type="WormBase" id="SRAE_X000220100">
    <property type="protein sequence ID" value="SRP06250"/>
    <property type="gene ID" value="WBGene00267778"/>
</dbReference>
<reference evidence="5" key="2">
    <citation type="submission" date="2014-09" db="EMBL/GenBank/DDBJ databases">
        <authorList>
            <person name="Martin A.A."/>
        </authorList>
    </citation>
    <scope>NUCLEOTIDE SEQUENCE</scope>
    <source>
        <strain evidence="5">ED321</strain>
    </source>
</reference>
<evidence type="ECO:0000259" key="3">
    <source>
        <dbReference type="PROSITE" id="PS50061"/>
    </source>
</evidence>
<comment type="similarity">
    <text evidence="1 2">Belongs to the ETS family.</text>
</comment>
<reference evidence="6" key="3">
    <citation type="submission" date="2020-12" db="UniProtKB">
        <authorList>
            <consortium name="WormBaseParasite"/>
        </authorList>
    </citation>
    <scope>IDENTIFICATION</scope>
</reference>
<dbReference type="Proteomes" id="UP000035682">
    <property type="component" value="Unplaced"/>
</dbReference>
<evidence type="ECO:0000313" key="4">
    <source>
        <dbReference type="EMBL" id="CEF60462.1"/>
    </source>
</evidence>
<proteinExistence type="inferred from homology"/>